<keyword evidence="1" id="KW-0732">Signal</keyword>
<reference evidence="2 3" key="1">
    <citation type="journal article" date="2014" name="Curr. Biol.">
        <title>The genome of the clonal raider ant Cerapachys biroi.</title>
        <authorList>
            <person name="Oxley P.R."/>
            <person name="Ji L."/>
            <person name="Fetter-Pruneda I."/>
            <person name="McKenzie S.K."/>
            <person name="Li C."/>
            <person name="Hu H."/>
            <person name="Zhang G."/>
            <person name="Kronauer D.J."/>
        </authorList>
    </citation>
    <scope>NUCLEOTIDE SEQUENCE [LARGE SCALE GENOMIC DNA]</scope>
</reference>
<feature type="chain" id="PRO_5001545292" evidence="1">
    <location>
        <begin position="21"/>
        <end position="156"/>
    </location>
</feature>
<protein>
    <submittedName>
        <fullName evidence="2">Uncharacterized protein</fullName>
    </submittedName>
</protein>
<sequence>MKLYWIILFGFVISIPDVFTATTNDTCNPDDWILTNTTLNWTNNTKLITGNIAYNSCANCSVYAIRIEISDCVNRTTCYGQPMVGVDNVNCNSSNLSNSDLEACKIAQEVGTLEQQQEWITNANAQLGTQGLYTHVFCIDTSNVSSDGDGSDKQGK</sequence>
<evidence type="ECO:0000256" key="1">
    <source>
        <dbReference type="SAM" id="SignalP"/>
    </source>
</evidence>
<dbReference type="Proteomes" id="UP000053097">
    <property type="component" value="Unassembled WGS sequence"/>
</dbReference>
<feature type="signal peptide" evidence="1">
    <location>
        <begin position="1"/>
        <end position="20"/>
    </location>
</feature>
<dbReference type="AlphaFoldDB" id="A0A026W5E3"/>
<proteinExistence type="predicted"/>
<keyword evidence="3" id="KW-1185">Reference proteome</keyword>
<accession>A0A026W5E3</accession>
<evidence type="ECO:0000313" key="2">
    <source>
        <dbReference type="EMBL" id="EZA51295.1"/>
    </source>
</evidence>
<gene>
    <name evidence="2" type="ORF">X777_09973</name>
</gene>
<evidence type="ECO:0000313" key="3">
    <source>
        <dbReference type="Proteomes" id="UP000053097"/>
    </source>
</evidence>
<organism evidence="2 3">
    <name type="scientific">Ooceraea biroi</name>
    <name type="common">Clonal raider ant</name>
    <name type="synonym">Cerapachys biroi</name>
    <dbReference type="NCBI Taxonomy" id="2015173"/>
    <lineage>
        <taxon>Eukaryota</taxon>
        <taxon>Metazoa</taxon>
        <taxon>Ecdysozoa</taxon>
        <taxon>Arthropoda</taxon>
        <taxon>Hexapoda</taxon>
        <taxon>Insecta</taxon>
        <taxon>Pterygota</taxon>
        <taxon>Neoptera</taxon>
        <taxon>Endopterygota</taxon>
        <taxon>Hymenoptera</taxon>
        <taxon>Apocrita</taxon>
        <taxon>Aculeata</taxon>
        <taxon>Formicoidea</taxon>
        <taxon>Formicidae</taxon>
        <taxon>Dorylinae</taxon>
        <taxon>Ooceraea</taxon>
    </lineage>
</organism>
<dbReference type="OrthoDB" id="7553059at2759"/>
<dbReference type="EMBL" id="KK107403">
    <property type="protein sequence ID" value="EZA51295.1"/>
    <property type="molecule type" value="Genomic_DNA"/>
</dbReference>
<name>A0A026W5E3_OOCBI</name>